<name>A0A5C3KAH0_COPMA</name>
<feature type="region of interest" description="Disordered" evidence="2">
    <location>
        <begin position="108"/>
        <end position="128"/>
    </location>
</feature>
<gene>
    <name evidence="4" type="ORF">FA15DRAFT_761338</name>
</gene>
<evidence type="ECO:0000259" key="3">
    <source>
        <dbReference type="Pfam" id="PF24883"/>
    </source>
</evidence>
<dbReference type="Proteomes" id="UP000307440">
    <property type="component" value="Unassembled WGS sequence"/>
</dbReference>
<dbReference type="SUPFAM" id="SSF52540">
    <property type="entry name" value="P-loop containing nucleoside triphosphate hydrolases"/>
    <property type="match status" value="1"/>
</dbReference>
<feature type="compositionally biased region" description="Basic and acidic residues" evidence="2">
    <location>
        <begin position="116"/>
        <end position="127"/>
    </location>
</feature>
<feature type="compositionally biased region" description="Low complexity" evidence="2">
    <location>
        <begin position="69"/>
        <end position="80"/>
    </location>
</feature>
<dbReference type="InterPro" id="IPR027417">
    <property type="entry name" value="P-loop_NTPase"/>
</dbReference>
<keyword evidence="5" id="KW-1185">Reference proteome</keyword>
<dbReference type="STRING" id="230819.A0A5C3KAH0"/>
<evidence type="ECO:0000256" key="1">
    <source>
        <dbReference type="ARBA" id="ARBA00022737"/>
    </source>
</evidence>
<feature type="domain" description="Nephrocystin 3-like N-terminal" evidence="3">
    <location>
        <begin position="209"/>
        <end position="376"/>
    </location>
</feature>
<feature type="region of interest" description="Disordered" evidence="2">
    <location>
        <begin position="55"/>
        <end position="89"/>
    </location>
</feature>
<proteinExistence type="predicted"/>
<dbReference type="Gene3D" id="3.40.50.300">
    <property type="entry name" value="P-loop containing nucleotide triphosphate hydrolases"/>
    <property type="match status" value="1"/>
</dbReference>
<dbReference type="AlphaFoldDB" id="A0A5C3KAH0"/>
<dbReference type="Pfam" id="PF24883">
    <property type="entry name" value="NPHP3_N"/>
    <property type="match status" value="1"/>
</dbReference>
<organism evidence="4 5">
    <name type="scientific">Coprinopsis marcescibilis</name>
    <name type="common">Agaric fungus</name>
    <name type="synonym">Psathyrella marcescibilis</name>
    <dbReference type="NCBI Taxonomy" id="230819"/>
    <lineage>
        <taxon>Eukaryota</taxon>
        <taxon>Fungi</taxon>
        <taxon>Dikarya</taxon>
        <taxon>Basidiomycota</taxon>
        <taxon>Agaricomycotina</taxon>
        <taxon>Agaricomycetes</taxon>
        <taxon>Agaricomycetidae</taxon>
        <taxon>Agaricales</taxon>
        <taxon>Agaricineae</taxon>
        <taxon>Psathyrellaceae</taxon>
        <taxon>Coprinopsis</taxon>
    </lineage>
</organism>
<dbReference type="EMBL" id="ML210662">
    <property type="protein sequence ID" value="TFK16717.1"/>
    <property type="molecule type" value="Genomic_DNA"/>
</dbReference>
<protein>
    <recommendedName>
        <fullName evidence="3">Nephrocystin 3-like N-terminal domain-containing protein</fullName>
    </recommendedName>
</protein>
<dbReference type="PANTHER" id="PTHR10039">
    <property type="entry name" value="AMELOGENIN"/>
    <property type="match status" value="1"/>
</dbReference>
<accession>A0A5C3KAH0</accession>
<sequence length="532" mass="59929">MRTPVLESHSICTAVAQHNFVQHHHYRIAKRRLLPFLSATHRDAGRRRMLKTVLKKFGWSKRPRHDGSSEPGSSGPGSLPTPSPGRKTSITSMKAFSELDQGSVYSESFSSASPTWRRDSRTTDNSDSRSIAMSSMTMFGKDFLPTPTSVKIGHANMVDNSYNIHTTNNGNYGLQLLRTNMAPSALHNSRERFDPPKCDEDTRVGLLDEVSDWVKNRNADAPNTYILAMTGPAGSGKSALMQTLTERSAAVGILLASFFFSATDSRRNNKERFVATIAYQIAQSITAAREPITRAVELDPSIFDRTMETQIETLIVEPLKEVMTHSNGNWEKLPYSIFIDGIDECQGEEHQSHLLRVFEGLVLKSQLPLKLCFSSRPEFAVRSAISEDGHLTQTKLLYLIELSEHDARADIHRTLQRRLREIGKHSEDPRATSDTWPSQEDLDTLVENSSGQYIYAATVIKFLSDRRRSPVKRMEAILAWTPGMQQREKPFAVLDNLYTNIFMSALKAYRGEDAPDEDLTIIRSLHMIRLWG</sequence>
<evidence type="ECO:0000313" key="5">
    <source>
        <dbReference type="Proteomes" id="UP000307440"/>
    </source>
</evidence>
<feature type="compositionally biased region" description="Basic residues" evidence="2">
    <location>
        <begin position="55"/>
        <end position="64"/>
    </location>
</feature>
<evidence type="ECO:0000256" key="2">
    <source>
        <dbReference type="SAM" id="MobiDB-lite"/>
    </source>
</evidence>
<dbReference type="OrthoDB" id="3018344at2759"/>
<dbReference type="InterPro" id="IPR056884">
    <property type="entry name" value="NPHP3-like_N"/>
</dbReference>
<dbReference type="PANTHER" id="PTHR10039:SF5">
    <property type="entry name" value="NACHT DOMAIN-CONTAINING PROTEIN"/>
    <property type="match status" value="1"/>
</dbReference>
<keyword evidence="1" id="KW-0677">Repeat</keyword>
<evidence type="ECO:0000313" key="4">
    <source>
        <dbReference type="EMBL" id="TFK16717.1"/>
    </source>
</evidence>
<reference evidence="4 5" key="1">
    <citation type="journal article" date="2019" name="Nat. Ecol. Evol.">
        <title>Megaphylogeny resolves global patterns of mushroom evolution.</title>
        <authorList>
            <person name="Varga T."/>
            <person name="Krizsan K."/>
            <person name="Foldi C."/>
            <person name="Dima B."/>
            <person name="Sanchez-Garcia M."/>
            <person name="Sanchez-Ramirez S."/>
            <person name="Szollosi G.J."/>
            <person name="Szarkandi J.G."/>
            <person name="Papp V."/>
            <person name="Albert L."/>
            <person name="Andreopoulos W."/>
            <person name="Angelini C."/>
            <person name="Antonin V."/>
            <person name="Barry K.W."/>
            <person name="Bougher N.L."/>
            <person name="Buchanan P."/>
            <person name="Buyck B."/>
            <person name="Bense V."/>
            <person name="Catcheside P."/>
            <person name="Chovatia M."/>
            <person name="Cooper J."/>
            <person name="Damon W."/>
            <person name="Desjardin D."/>
            <person name="Finy P."/>
            <person name="Geml J."/>
            <person name="Haridas S."/>
            <person name="Hughes K."/>
            <person name="Justo A."/>
            <person name="Karasinski D."/>
            <person name="Kautmanova I."/>
            <person name="Kiss B."/>
            <person name="Kocsube S."/>
            <person name="Kotiranta H."/>
            <person name="LaButti K.M."/>
            <person name="Lechner B.E."/>
            <person name="Liimatainen K."/>
            <person name="Lipzen A."/>
            <person name="Lukacs Z."/>
            <person name="Mihaltcheva S."/>
            <person name="Morgado L.N."/>
            <person name="Niskanen T."/>
            <person name="Noordeloos M.E."/>
            <person name="Ohm R.A."/>
            <person name="Ortiz-Santana B."/>
            <person name="Ovrebo C."/>
            <person name="Racz N."/>
            <person name="Riley R."/>
            <person name="Savchenko A."/>
            <person name="Shiryaev A."/>
            <person name="Soop K."/>
            <person name="Spirin V."/>
            <person name="Szebenyi C."/>
            <person name="Tomsovsky M."/>
            <person name="Tulloss R.E."/>
            <person name="Uehling J."/>
            <person name="Grigoriev I.V."/>
            <person name="Vagvolgyi C."/>
            <person name="Papp T."/>
            <person name="Martin F.M."/>
            <person name="Miettinen O."/>
            <person name="Hibbett D.S."/>
            <person name="Nagy L.G."/>
        </authorList>
    </citation>
    <scope>NUCLEOTIDE SEQUENCE [LARGE SCALE GENOMIC DNA]</scope>
    <source>
        <strain evidence="4 5">CBS 121175</strain>
    </source>
</reference>